<reference evidence="2 3" key="1">
    <citation type="submission" date="2016-10" db="EMBL/GenBank/DDBJ databases">
        <authorList>
            <person name="de Groot N.N."/>
        </authorList>
    </citation>
    <scope>NUCLEOTIDE SEQUENCE [LARGE SCALE GENOMIC DNA]</scope>
    <source>
        <strain evidence="2 3">DSM 22788</strain>
    </source>
</reference>
<keyword evidence="1" id="KW-0812">Transmembrane</keyword>
<gene>
    <name evidence="2" type="ORF">SAMN04488565_0876</name>
</gene>
<feature type="transmembrane region" description="Helical" evidence="1">
    <location>
        <begin position="37"/>
        <end position="57"/>
    </location>
</feature>
<feature type="transmembrane region" description="Helical" evidence="1">
    <location>
        <begin position="96"/>
        <end position="117"/>
    </location>
</feature>
<keyword evidence="1" id="KW-1133">Transmembrane helix</keyword>
<evidence type="ECO:0000313" key="3">
    <source>
        <dbReference type="Proteomes" id="UP000182690"/>
    </source>
</evidence>
<evidence type="ECO:0008006" key="4">
    <source>
        <dbReference type="Google" id="ProtNLM"/>
    </source>
</evidence>
<organism evidence="2 3">
    <name type="scientific">Leucobacter chromiiresistens</name>
    <dbReference type="NCBI Taxonomy" id="1079994"/>
    <lineage>
        <taxon>Bacteria</taxon>
        <taxon>Bacillati</taxon>
        <taxon>Actinomycetota</taxon>
        <taxon>Actinomycetes</taxon>
        <taxon>Micrococcales</taxon>
        <taxon>Microbacteriaceae</taxon>
        <taxon>Leucobacter</taxon>
    </lineage>
</organism>
<dbReference type="RefSeq" id="WP_010155329.1">
    <property type="nucleotide sequence ID" value="NZ_FNKB01000001.1"/>
</dbReference>
<dbReference type="OrthoDB" id="5197832at2"/>
<dbReference type="AlphaFoldDB" id="A0A1H0YHQ1"/>
<keyword evidence="1" id="KW-0472">Membrane</keyword>
<dbReference type="eggNOG" id="ENOG5033GN1">
    <property type="taxonomic scope" value="Bacteria"/>
</dbReference>
<accession>A0A1H0YHQ1</accession>
<feature type="transmembrane region" description="Helical" evidence="1">
    <location>
        <begin position="69"/>
        <end position="89"/>
    </location>
</feature>
<dbReference type="Proteomes" id="UP000182690">
    <property type="component" value="Unassembled WGS sequence"/>
</dbReference>
<protein>
    <recommendedName>
        <fullName evidence="4">Integral membrane protein</fullName>
    </recommendedName>
</protein>
<evidence type="ECO:0000256" key="1">
    <source>
        <dbReference type="SAM" id="Phobius"/>
    </source>
</evidence>
<sequence length="118" mass="12894">MIVWFGIAQIVVALLAMLVCIVEYARKRGPNDYTLGATLLVGVLLIAQLVVGIVQPGAGHPAEGDPLEFWMYLIVALLIPFGAAFWALVDRKHTANLVLVVVNFAVAVMVYRMMVIWG</sequence>
<name>A0A1H0YHQ1_9MICO</name>
<dbReference type="STRING" id="1079994.SAMN04488565_0876"/>
<evidence type="ECO:0000313" key="2">
    <source>
        <dbReference type="EMBL" id="SDQ14573.1"/>
    </source>
</evidence>
<proteinExistence type="predicted"/>
<feature type="transmembrane region" description="Helical" evidence="1">
    <location>
        <begin position="6"/>
        <end position="25"/>
    </location>
</feature>
<dbReference type="EMBL" id="FNKB01000001">
    <property type="protein sequence ID" value="SDQ14573.1"/>
    <property type="molecule type" value="Genomic_DNA"/>
</dbReference>